<evidence type="ECO:0000259" key="9">
    <source>
        <dbReference type="PROSITE" id="PS51379"/>
    </source>
</evidence>
<keyword evidence="5 8" id="KW-0408">Iron</keyword>
<keyword evidence="7" id="KW-0003">3Fe-4S</keyword>
<dbReference type="PANTHER" id="PTHR36923:SF3">
    <property type="entry name" value="FERREDOXIN"/>
    <property type="match status" value="1"/>
</dbReference>
<keyword evidence="2 8" id="KW-0813">Transport</keyword>
<evidence type="ECO:0000256" key="5">
    <source>
        <dbReference type="ARBA" id="ARBA00023004"/>
    </source>
</evidence>
<reference evidence="10 11" key="1">
    <citation type="submission" date="2019-03" db="EMBL/GenBank/DDBJ databases">
        <title>Sequencing the genomes of 1000 actinobacteria strains.</title>
        <authorList>
            <person name="Klenk H.-P."/>
        </authorList>
    </citation>
    <scope>NUCLEOTIDE SEQUENCE [LARGE SCALE GENOMIC DNA]</scope>
    <source>
        <strain evidence="10 11">DSM 44969</strain>
    </source>
</reference>
<comment type="function">
    <text evidence="8">Ferredoxins are iron-sulfur proteins that transfer electrons in a wide variety of metabolic reactions.</text>
</comment>
<dbReference type="EMBL" id="SMFZ01000001">
    <property type="protein sequence ID" value="TCK26006.1"/>
    <property type="molecule type" value="Genomic_DNA"/>
</dbReference>
<evidence type="ECO:0000256" key="6">
    <source>
        <dbReference type="ARBA" id="ARBA00023014"/>
    </source>
</evidence>
<dbReference type="PROSITE" id="PS51379">
    <property type="entry name" value="4FE4S_FER_2"/>
    <property type="match status" value="1"/>
</dbReference>
<evidence type="ECO:0000313" key="10">
    <source>
        <dbReference type="EMBL" id="TCK26006.1"/>
    </source>
</evidence>
<feature type="domain" description="4Fe-4S ferredoxin-type" evidence="9">
    <location>
        <begin position="1"/>
        <end position="29"/>
    </location>
</feature>
<evidence type="ECO:0000256" key="4">
    <source>
        <dbReference type="ARBA" id="ARBA00022982"/>
    </source>
</evidence>
<dbReference type="Gene3D" id="3.30.70.20">
    <property type="match status" value="1"/>
</dbReference>
<dbReference type="Proteomes" id="UP000295560">
    <property type="component" value="Unassembled WGS sequence"/>
</dbReference>
<dbReference type="SUPFAM" id="SSF54862">
    <property type="entry name" value="4Fe-4S ferredoxins"/>
    <property type="match status" value="1"/>
</dbReference>
<keyword evidence="6 8" id="KW-0411">Iron-sulfur</keyword>
<evidence type="ECO:0000256" key="2">
    <source>
        <dbReference type="ARBA" id="ARBA00022448"/>
    </source>
</evidence>
<dbReference type="RefSeq" id="WP_132422617.1">
    <property type="nucleotide sequence ID" value="NZ_SMFZ01000001.1"/>
</dbReference>
<keyword evidence="4 8" id="KW-0249">Electron transport</keyword>
<accession>A0A4V2PIU3</accession>
<evidence type="ECO:0000256" key="7">
    <source>
        <dbReference type="ARBA" id="ARBA00023291"/>
    </source>
</evidence>
<name>A0A4V2PIU3_PSEEN</name>
<dbReference type="OrthoDB" id="14703at2"/>
<dbReference type="Pfam" id="PF13370">
    <property type="entry name" value="Fer4_13"/>
    <property type="match status" value="1"/>
</dbReference>
<evidence type="ECO:0000256" key="3">
    <source>
        <dbReference type="ARBA" id="ARBA00022723"/>
    </source>
</evidence>
<evidence type="ECO:0000256" key="1">
    <source>
        <dbReference type="ARBA" id="ARBA00001927"/>
    </source>
</evidence>
<dbReference type="GO" id="GO:0009055">
    <property type="term" value="F:electron transfer activity"/>
    <property type="evidence" value="ECO:0007669"/>
    <property type="project" value="UniProtKB-UniRule"/>
</dbReference>
<comment type="caution">
    <text evidence="10">The sequence shown here is derived from an EMBL/GenBank/DDBJ whole genome shotgun (WGS) entry which is preliminary data.</text>
</comment>
<organism evidence="10 11">
    <name type="scientific">Pseudonocardia endophytica</name>
    <dbReference type="NCBI Taxonomy" id="401976"/>
    <lineage>
        <taxon>Bacteria</taxon>
        <taxon>Bacillati</taxon>
        <taxon>Actinomycetota</taxon>
        <taxon>Actinomycetes</taxon>
        <taxon>Pseudonocardiales</taxon>
        <taxon>Pseudonocardiaceae</taxon>
        <taxon>Pseudonocardia</taxon>
    </lineage>
</organism>
<dbReference type="GO" id="GO:0051538">
    <property type="term" value="F:3 iron, 4 sulfur cluster binding"/>
    <property type="evidence" value="ECO:0007669"/>
    <property type="project" value="UniProtKB-KW"/>
</dbReference>
<comment type="cofactor">
    <cofactor evidence="1">
        <name>[3Fe-4S] cluster</name>
        <dbReference type="ChEBI" id="CHEBI:21137"/>
    </cofactor>
</comment>
<keyword evidence="11" id="KW-1185">Reference proteome</keyword>
<dbReference type="AlphaFoldDB" id="A0A4V2PIU3"/>
<evidence type="ECO:0000313" key="11">
    <source>
        <dbReference type="Proteomes" id="UP000295560"/>
    </source>
</evidence>
<dbReference type="InterPro" id="IPR001080">
    <property type="entry name" value="3Fe4S_ferredoxin"/>
</dbReference>
<evidence type="ECO:0000256" key="8">
    <source>
        <dbReference type="RuleBase" id="RU368020"/>
    </source>
</evidence>
<proteinExistence type="predicted"/>
<protein>
    <recommendedName>
        <fullName evidence="8">Ferredoxin</fullName>
    </recommendedName>
</protein>
<gene>
    <name evidence="10" type="ORF">EV378_1833</name>
</gene>
<dbReference type="GO" id="GO:0005506">
    <property type="term" value="F:iron ion binding"/>
    <property type="evidence" value="ECO:0007669"/>
    <property type="project" value="UniProtKB-UniRule"/>
</dbReference>
<dbReference type="InterPro" id="IPR051269">
    <property type="entry name" value="Fe-S_cluster_ET"/>
</dbReference>
<dbReference type="InterPro" id="IPR017896">
    <property type="entry name" value="4Fe4S_Fe-S-bd"/>
</dbReference>
<keyword evidence="3 8" id="KW-0479">Metal-binding</keyword>
<dbReference type="PRINTS" id="PR00352">
    <property type="entry name" value="3FE4SFRDOXIN"/>
</dbReference>
<sequence>MKVEADQEKCIGSGQCLLTAPDVFDQRDSDAIVEVLDDHPPADQEGAVRHAAAGCPASAITVHDD</sequence>
<dbReference type="PANTHER" id="PTHR36923">
    <property type="entry name" value="FERREDOXIN"/>
    <property type="match status" value="1"/>
</dbReference>